<comment type="caution">
    <text evidence="7">The sequence shown here is derived from an EMBL/GenBank/DDBJ whole genome shotgun (WGS) entry which is preliminary data.</text>
</comment>
<evidence type="ECO:0000256" key="3">
    <source>
        <dbReference type="ARBA" id="ARBA00022692"/>
    </source>
</evidence>
<dbReference type="PANTHER" id="PTHR14198:SF14">
    <property type="entry name" value="TRANSMEMBRANE 4 L6 FAMILY MEMBER 18"/>
    <property type="match status" value="1"/>
</dbReference>
<dbReference type="Pfam" id="PF05805">
    <property type="entry name" value="L6_membrane"/>
    <property type="match status" value="1"/>
</dbReference>
<dbReference type="GO" id="GO:0016020">
    <property type="term" value="C:membrane"/>
    <property type="evidence" value="ECO:0007669"/>
    <property type="project" value="UniProtKB-SubCell"/>
</dbReference>
<dbReference type="Proteomes" id="UP001181693">
    <property type="component" value="Unassembled WGS sequence"/>
</dbReference>
<proteinExistence type="inferred from homology"/>
<name>A0AAV3APT6_PYXAD</name>
<organism evidence="7 8">
    <name type="scientific">Pyxicephalus adspersus</name>
    <name type="common">African bullfrog</name>
    <dbReference type="NCBI Taxonomy" id="30357"/>
    <lineage>
        <taxon>Eukaryota</taxon>
        <taxon>Metazoa</taxon>
        <taxon>Chordata</taxon>
        <taxon>Craniata</taxon>
        <taxon>Vertebrata</taxon>
        <taxon>Euteleostomi</taxon>
        <taxon>Amphibia</taxon>
        <taxon>Batrachia</taxon>
        <taxon>Anura</taxon>
        <taxon>Neobatrachia</taxon>
        <taxon>Ranoidea</taxon>
        <taxon>Pyxicephalidae</taxon>
        <taxon>Pyxicephalinae</taxon>
        <taxon>Pyxicephalus</taxon>
    </lineage>
</organism>
<protein>
    <recommendedName>
        <fullName evidence="9">Transmembrane 4 L6 family member 18</fullName>
    </recommendedName>
</protein>
<keyword evidence="4 6" id="KW-1133">Transmembrane helix</keyword>
<feature type="transmembrane region" description="Helical" evidence="6">
    <location>
        <begin position="93"/>
        <end position="118"/>
    </location>
</feature>
<feature type="transmembrane region" description="Helical" evidence="6">
    <location>
        <begin position="161"/>
        <end position="180"/>
    </location>
</feature>
<feature type="transmembrane region" description="Helical" evidence="6">
    <location>
        <begin position="9"/>
        <end position="28"/>
    </location>
</feature>
<comment type="subcellular location">
    <subcellularLocation>
        <location evidence="1">Membrane</location>
        <topology evidence="1">Multi-pass membrane protein</topology>
    </subcellularLocation>
</comment>
<evidence type="ECO:0000256" key="6">
    <source>
        <dbReference type="SAM" id="Phobius"/>
    </source>
</evidence>
<gene>
    <name evidence="7" type="ORF">GDO54_010340</name>
</gene>
<accession>A0AAV3APT6</accession>
<dbReference type="EMBL" id="DYDO01000004">
    <property type="protein sequence ID" value="DBA26027.1"/>
    <property type="molecule type" value="Genomic_DNA"/>
</dbReference>
<dbReference type="AlphaFoldDB" id="A0AAV3APT6"/>
<evidence type="ECO:0008006" key="9">
    <source>
        <dbReference type="Google" id="ProtNLM"/>
    </source>
</evidence>
<evidence type="ECO:0000256" key="5">
    <source>
        <dbReference type="ARBA" id="ARBA00023136"/>
    </source>
</evidence>
<evidence type="ECO:0000313" key="7">
    <source>
        <dbReference type="EMBL" id="DBA26027.1"/>
    </source>
</evidence>
<reference evidence="7" key="1">
    <citation type="thesis" date="2020" institute="ProQuest LLC" country="789 East Eisenhower Parkway, Ann Arbor, MI, USA">
        <title>Comparative Genomics and Chromosome Evolution.</title>
        <authorList>
            <person name="Mudd A.B."/>
        </authorList>
    </citation>
    <scope>NUCLEOTIDE SEQUENCE</scope>
    <source>
        <strain evidence="7">1538</strain>
        <tissue evidence="7">Blood</tissue>
    </source>
</reference>
<evidence type="ECO:0000256" key="2">
    <source>
        <dbReference type="ARBA" id="ARBA00006193"/>
    </source>
</evidence>
<keyword evidence="5 6" id="KW-0472">Membrane</keyword>
<comment type="similarity">
    <text evidence="2">Belongs to the L6 tetraspanin family.</text>
</comment>
<evidence type="ECO:0000256" key="1">
    <source>
        <dbReference type="ARBA" id="ARBA00004141"/>
    </source>
</evidence>
<keyword evidence="3 6" id="KW-0812">Transmembrane</keyword>
<feature type="transmembrane region" description="Helical" evidence="6">
    <location>
        <begin position="48"/>
        <end position="72"/>
    </location>
</feature>
<sequence length="201" mass="22640">MFPKKCSEYAILAIIPLAVWNIVVNILLYFPNGDTTYAANNQLTNYVWYFQGICFGGIMMIMIATVLLLVDFYKCCISGCSGKKRFNIHFPKLGSMTFATLGVLFSAYTLIISALGIAQGPYCRTTNGWEYPFITNAGGYLADSTLWSQCLEPSNVVQWNLILFSIQIVLSTFQVIICFCKMICDLKYAFCGTHRILTQVW</sequence>
<keyword evidence="8" id="KW-1185">Reference proteome</keyword>
<dbReference type="InterPro" id="IPR008661">
    <property type="entry name" value="L6_membrane"/>
</dbReference>
<evidence type="ECO:0000313" key="8">
    <source>
        <dbReference type="Proteomes" id="UP001181693"/>
    </source>
</evidence>
<dbReference type="PANTHER" id="PTHR14198">
    <property type="entry name" value="TRANSMEMBRANE 4 L6 FAMILY MEMBER 1-RELATED"/>
    <property type="match status" value="1"/>
</dbReference>
<evidence type="ECO:0000256" key="4">
    <source>
        <dbReference type="ARBA" id="ARBA00022989"/>
    </source>
</evidence>